<dbReference type="SUPFAM" id="SSF57845">
    <property type="entry name" value="B-box zinc-binding domain"/>
    <property type="match status" value="1"/>
</dbReference>
<name>A0A3B0S217_9ZZZZ</name>
<evidence type="ECO:0000256" key="7">
    <source>
        <dbReference type="SAM" id="Phobius"/>
    </source>
</evidence>
<protein>
    <recommendedName>
        <fullName evidence="8">B box-type domain-containing protein</fullName>
    </recommendedName>
</protein>
<feature type="transmembrane region" description="Helical" evidence="7">
    <location>
        <begin position="133"/>
        <end position="159"/>
    </location>
</feature>
<dbReference type="AlphaFoldDB" id="A0A3B0S217"/>
<keyword evidence="5 7" id="KW-1133">Transmembrane helix</keyword>
<dbReference type="GO" id="GO:0004252">
    <property type="term" value="F:serine-type endopeptidase activity"/>
    <property type="evidence" value="ECO:0007669"/>
    <property type="project" value="InterPro"/>
</dbReference>
<feature type="transmembrane region" description="Helical" evidence="7">
    <location>
        <begin position="228"/>
        <end position="248"/>
    </location>
</feature>
<accession>A0A3B0S217</accession>
<feature type="transmembrane region" description="Helical" evidence="7">
    <location>
        <begin position="279"/>
        <end position="298"/>
    </location>
</feature>
<feature type="transmembrane region" description="Helical" evidence="7">
    <location>
        <begin position="254"/>
        <end position="272"/>
    </location>
</feature>
<dbReference type="InterPro" id="IPR000315">
    <property type="entry name" value="Znf_B-box"/>
</dbReference>
<evidence type="ECO:0000256" key="4">
    <source>
        <dbReference type="ARBA" id="ARBA00022801"/>
    </source>
</evidence>
<dbReference type="SUPFAM" id="SSF144091">
    <property type="entry name" value="Rhomboid-like"/>
    <property type="match status" value="1"/>
</dbReference>
<evidence type="ECO:0000259" key="8">
    <source>
        <dbReference type="PROSITE" id="PS50119"/>
    </source>
</evidence>
<feature type="transmembrane region" description="Helical" evidence="7">
    <location>
        <begin position="92"/>
        <end position="113"/>
    </location>
</feature>
<evidence type="ECO:0000256" key="6">
    <source>
        <dbReference type="ARBA" id="ARBA00023136"/>
    </source>
</evidence>
<sequence length="299" mass="32166">MACPQGVPERLRAKHRYLSMTMEQHDVTTCYRHKDRPTRLACSTCGRPICVECSRDASVGQKCPECAAPAPGARVVHARQIIGRPSFQTSPVSFTIIGVTTAIFVVGMLSPDIQHWLMQYLSQANFLVARGDWYRIFTAALLHGGFLHIGFNMYALYLFGPRLEQQVGGPAFAALYVAAAGAGGMAAYVFGPTEQVSIGASGAIFGLFGAWMFVAWKMRKTPGGRSMFNQLGILLAINMALPLFVGSIAWRAHVGGFASGILIAWLWSTFAVGKPNARAIRTVIAVAVTVAAVAITIAV</sequence>
<comment type="subcellular location">
    <subcellularLocation>
        <location evidence="1">Membrane</location>
        <topology evidence="1">Multi-pass membrane protein</topology>
    </subcellularLocation>
</comment>
<comment type="similarity">
    <text evidence="2">Belongs to the peptidase S54 family.</text>
</comment>
<dbReference type="Pfam" id="PF00643">
    <property type="entry name" value="zf-B_box"/>
    <property type="match status" value="1"/>
</dbReference>
<dbReference type="InterPro" id="IPR022764">
    <property type="entry name" value="Peptidase_S54_rhomboid_dom"/>
</dbReference>
<reference evidence="9" key="1">
    <citation type="submission" date="2018-06" db="EMBL/GenBank/DDBJ databases">
        <authorList>
            <person name="Zhirakovskaya E."/>
        </authorList>
    </citation>
    <scope>NUCLEOTIDE SEQUENCE</scope>
</reference>
<keyword evidence="3 7" id="KW-0812">Transmembrane</keyword>
<dbReference type="PANTHER" id="PTHR43731">
    <property type="entry name" value="RHOMBOID PROTEASE"/>
    <property type="match status" value="1"/>
</dbReference>
<dbReference type="GO" id="GO:0008270">
    <property type="term" value="F:zinc ion binding"/>
    <property type="evidence" value="ECO:0007669"/>
    <property type="project" value="InterPro"/>
</dbReference>
<dbReference type="Gene3D" id="1.20.1540.10">
    <property type="entry name" value="Rhomboid-like"/>
    <property type="match status" value="1"/>
</dbReference>
<dbReference type="InterPro" id="IPR035952">
    <property type="entry name" value="Rhomboid-like_sf"/>
</dbReference>
<gene>
    <name evidence="9" type="ORF">MNBD_ACTINO01-16</name>
</gene>
<dbReference type="Pfam" id="PF01694">
    <property type="entry name" value="Rhomboid"/>
    <property type="match status" value="1"/>
</dbReference>
<proteinExistence type="inferred from homology"/>
<evidence type="ECO:0000256" key="5">
    <source>
        <dbReference type="ARBA" id="ARBA00022989"/>
    </source>
</evidence>
<evidence type="ECO:0000256" key="3">
    <source>
        <dbReference type="ARBA" id="ARBA00022692"/>
    </source>
</evidence>
<feature type="transmembrane region" description="Helical" evidence="7">
    <location>
        <begin position="196"/>
        <end position="216"/>
    </location>
</feature>
<organism evidence="9">
    <name type="scientific">hydrothermal vent metagenome</name>
    <dbReference type="NCBI Taxonomy" id="652676"/>
    <lineage>
        <taxon>unclassified sequences</taxon>
        <taxon>metagenomes</taxon>
        <taxon>ecological metagenomes</taxon>
    </lineage>
</organism>
<dbReference type="PANTHER" id="PTHR43731:SF14">
    <property type="entry name" value="PRESENILIN-ASSOCIATED RHOMBOID-LIKE PROTEIN, MITOCHONDRIAL"/>
    <property type="match status" value="1"/>
</dbReference>
<dbReference type="GO" id="GO:0016020">
    <property type="term" value="C:membrane"/>
    <property type="evidence" value="ECO:0007669"/>
    <property type="project" value="UniProtKB-SubCell"/>
</dbReference>
<keyword evidence="4" id="KW-0378">Hydrolase</keyword>
<dbReference type="InterPro" id="IPR050925">
    <property type="entry name" value="Rhomboid_protease_S54"/>
</dbReference>
<dbReference type="EMBL" id="UOEI01000230">
    <property type="protein sequence ID" value="VAV98319.1"/>
    <property type="molecule type" value="Genomic_DNA"/>
</dbReference>
<keyword evidence="6 7" id="KW-0472">Membrane</keyword>
<feature type="domain" description="B box-type" evidence="8">
    <location>
        <begin position="25"/>
        <end position="54"/>
    </location>
</feature>
<dbReference type="PROSITE" id="PS50119">
    <property type="entry name" value="ZF_BBOX"/>
    <property type="match status" value="1"/>
</dbReference>
<evidence type="ECO:0000256" key="2">
    <source>
        <dbReference type="ARBA" id="ARBA00009045"/>
    </source>
</evidence>
<evidence type="ECO:0000256" key="1">
    <source>
        <dbReference type="ARBA" id="ARBA00004141"/>
    </source>
</evidence>
<feature type="transmembrane region" description="Helical" evidence="7">
    <location>
        <begin position="171"/>
        <end position="190"/>
    </location>
</feature>
<evidence type="ECO:0000313" key="9">
    <source>
        <dbReference type="EMBL" id="VAV98319.1"/>
    </source>
</evidence>